<gene>
    <name evidence="1" type="ORF">AK812_SmicGene27180</name>
</gene>
<evidence type="ECO:0000313" key="2">
    <source>
        <dbReference type="Proteomes" id="UP000186817"/>
    </source>
</evidence>
<evidence type="ECO:0000313" key="1">
    <source>
        <dbReference type="EMBL" id="OLP91140.1"/>
    </source>
</evidence>
<keyword evidence="2" id="KW-1185">Reference proteome</keyword>
<organism evidence="1 2">
    <name type="scientific">Symbiodinium microadriaticum</name>
    <name type="common">Dinoflagellate</name>
    <name type="synonym">Zooxanthella microadriatica</name>
    <dbReference type="NCBI Taxonomy" id="2951"/>
    <lineage>
        <taxon>Eukaryota</taxon>
        <taxon>Sar</taxon>
        <taxon>Alveolata</taxon>
        <taxon>Dinophyceae</taxon>
        <taxon>Suessiales</taxon>
        <taxon>Symbiodiniaceae</taxon>
        <taxon>Symbiodinium</taxon>
    </lineage>
</organism>
<sequence length="69" mass="7936">MGMPLVLQPAWHTAPHRQCNDLYGPPKHWLCSVLVPSSAHLAWLCFIDFQDLIQKHLNKPAQLPRWLVA</sequence>
<comment type="caution">
    <text evidence="1">The sequence shown here is derived from an EMBL/GenBank/DDBJ whole genome shotgun (WGS) entry which is preliminary data.</text>
</comment>
<name>A0A1Q9D7K0_SYMMI</name>
<dbReference type="AlphaFoldDB" id="A0A1Q9D7K0"/>
<feature type="non-terminal residue" evidence="1">
    <location>
        <position position="69"/>
    </location>
</feature>
<dbReference type="Proteomes" id="UP000186817">
    <property type="component" value="Unassembled WGS sequence"/>
</dbReference>
<protein>
    <submittedName>
        <fullName evidence="1">Uncharacterized protein</fullName>
    </submittedName>
</protein>
<accession>A0A1Q9D7K0</accession>
<dbReference type="EMBL" id="LSRX01000678">
    <property type="protein sequence ID" value="OLP91140.1"/>
    <property type="molecule type" value="Genomic_DNA"/>
</dbReference>
<proteinExistence type="predicted"/>
<reference evidence="1 2" key="1">
    <citation type="submission" date="2016-02" db="EMBL/GenBank/DDBJ databases">
        <title>Genome analysis of coral dinoflagellate symbionts highlights evolutionary adaptations to a symbiotic lifestyle.</title>
        <authorList>
            <person name="Aranda M."/>
            <person name="Li Y."/>
            <person name="Liew Y.J."/>
            <person name="Baumgarten S."/>
            <person name="Simakov O."/>
            <person name="Wilson M."/>
            <person name="Piel J."/>
            <person name="Ashoor H."/>
            <person name="Bougouffa S."/>
            <person name="Bajic V.B."/>
            <person name="Ryu T."/>
            <person name="Ravasi T."/>
            <person name="Bayer T."/>
            <person name="Micklem G."/>
            <person name="Kim H."/>
            <person name="Bhak J."/>
            <person name="Lajeunesse T.C."/>
            <person name="Voolstra C.R."/>
        </authorList>
    </citation>
    <scope>NUCLEOTIDE SEQUENCE [LARGE SCALE GENOMIC DNA]</scope>
    <source>
        <strain evidence="1 2">CCMP2467</strain>
    </source>
</reference>